<feature type="binding site" description="axial binding residue" evidence="6">
    <location>
        <position position="479"/>
    </location>
    <ligand>
        <name>heme</name>
        <dbReference type="ChEBI" id="CHEBI:30413"/>
    </ligand>
    <ligandPart>
        <name>Fe</name>
        <dbReference type="ChEBI" id="CHEBI:18248"/>
    </ligandPart>
</feature>
<dbReference type="InterPro" id="IPR001128">
    <property type="entry name" value="Cyt_P450"/>
</dbReference>
<dbReference type="GO" id="GO:0020037">
    <property type="term" value="F:heme binding"/>
    <property type="evidence" value="ECO:0007669"/>
    <property type="project" value="InterPro"/>
</dbReference>
<evidence type="ECO:0000313" key="9">
    <source>
        <dbReference type="EMBL" id="CAH9146584.1"/>
    </source>
</evidence>
<dbReference type="InterPro" id="IPR036396">
    <property type="entry name" value="Cyt_P450_sf"/>
</dbReference>
<feature type="transmembrane region" description="Helical" evidence="8">
    <location>
        <begin position="7"/>
        <end position="30"/>
    </location>
</feature>
<dbReference type="PROSITE" id="PS00086">
    <property type="entry name" value="CYTOCHROME_P450"/>
    <property type="match status" value="1"/>
</dbReference>
<keyword evidence="3 6" id="KW-0479">Metal-binding</keyword>
<dbReference type="SUPFAM" id="SSF48264">
    <property type="entry name" value="Cytochrome P450"/>
    <property type="match status" value="1"/>
</dbReference>
<dbReference type="Pfam" id="PF00067">
    <property type="entry name" value="p450"/>
    <property type="match status" value="1"/>
</dbReference>
<comment type="caution">
    <text evidence="9">The sequence shown here is derived from an EMBL/GenBank/DDBJ whole genome shotgun (WGS) entry which is preliminary data.</text>
</comment>
<keyword evidence="6 7" id="KW-0349">Heme</keyword>
<sequence length="533" mass="61437">MHAMGEVLAIGYMEILIAVACFFWFCYIWREDSKGLPRSCPVLGMLPGTLYYINQIHQRVTMTMRRSGGTFLYKGPWLANMDILATVDPANVHYVMSANFLNFPKGPKFREMFDVLGDGIFNADLDMWRVQRKIARGLITHIRFHRFLLRTGKDKVETGLIKVLQHVSDRGSVLDLQDLFQRLTFDTSCILFTGYDPGCVSVDFPEVPFSKAMDDAEEAILVRHIMPEFIWKLQRWVGVGSEKKLSLASKTLDDIIGQYIAMKKEELVTTTMHKKADKKEEEEEEEEKGCDLLTSYLRESITIGDDIDTNMMGIRLDDDKFLRDMVMNLMIAGRDTTSSALTWFIWLVSTHPHIESKIRDELKTLIVPKEDREKWRVFKPEELKTLVYLHAALCESLRLYPPVPFQHKEPIEVDTLPSGHLVHPKMKIMFSLYAMGRMETIWGKDASEFKPERWITERGTVKHEPSYKFLAFNAGPRTCLGKEVAFIQMKSVAASIIHNFQVRVVDGHPVEPNTSIILYMKHGFKVRVQRISK</sequence>
<evidence type="ECO:0000313" key="10">
    <source>
        <dbReference type="Proteomes" id="UP001152523"/>
    </source>
</evidence>
<evidence type="ECO:0000256" key="8">
    <source>
        <dbReference type="SAM" id="Phobius"/>
    </source>
</evidence>
<dbReference type="EMBL" id="CAMAPF010001106">
    <property type="protein sequence ID" value="CAH9146584.1"/>
    <property type="molecule type" value="Genomic_DNA"/>
</dbReference>
<dbReference type="AlphaFoldDB" id="A0AAV0GFH8"/>
<accession>A0AAV0GFH8</accession>
<protein>
    <recommendedName>
        <fullName evidence="11">Cytochrome P450</fullName>
    </recommendedName>
</protein>
<evidence type="ECO:0000256" key="6">
    <source>
        <dbReference type="PIRSR" id="PIRSR602401-1"/>
    </source>
</evidence>
<evidence type="ECO:0000256" key="5">
    <source>
        <dbReference type="ARBA" id="ARBA00023004"/>
    </source>
</evidence>
<evidence type="ECO:0000256" key="7">
    <source>
        <dbReference type="RuleBase" id="RU000461"/>
    </source>
</evidence>
<proteinExistence type="inferred from homology"/>
<dbReference type="GO" id="GO:0016705">
    <property type="term" value="F:oxidoreductase activity, acting on paired donors, with incorporation or reduction of molecular oxygen"/>
    <property type="evidence" value="ECO:0007669"/>
    <property type="project" value="InterPro"/>
</dbReference>
<name>A0AAV0GFH8_9ASTE</name>
<evidence type="ECO:0000256" key="3">
    <source>
        <dbReference type="ARBA" id="ARBA00022723"/>
    </source>
</evidence>
<keyword evidence="7" id="KW-0503">Monooxygenase</keyword>
<evidence type="ECO:0000256" key="1">
    <source>
        <dbReference type="ARBA" id="ARBA00001971"/>
    </source>
</evidence>
<dbReference type="GO" id="GO:0005506">
    <property type="term" value="F:iron ion binding"/>
    <property type="evidence" value="ECO:0007669"/>
    <property type="project" value="InterPro"/>
</dbReference>
<dbReference type="GO" id="GO:0004497">
    <property type="term" value="F:monooxygenase activity"/>
    <property type="evidence" value="ECO:0007669"/>
    <property type="project" value="UniProtKB-KW"/>
</dbReference>
<keyword evidence="4 7" id="KW-0560">Oxidoreductase</keyword>
<dbReference type="Gene3D" id="1.10.630.10">
    <property type="entry name" value="Cytochrome P450"/>
    <property type="match status" value="1"/>
</dbReference>
<dbReference type="CDD" id="cd11064">
    <property type="entry name" value="CYP86A"/>
    <property type="match status" value="1"/>
</dbReference>
<comment type="cofactor">
    <cofactor evidence="1 6">
        <name>heme</name>
        <dbReference type="ChEBI" id="CHEBI:30413"/>
    </cofactor>
</comment>
<keyword evidence="5 6" id="KW-0408">Iron</keyword>
<comment type="similarity">
    <text evidence="2 7">Belongs to the cytochrome P450 family.</text>
</comment>
<evidence type="ECO:0000256" key="2">
    <source>
        <dbReference type="ARBA" id="ARBA00010617"/>
    </source>
</evidence>
<keyword evidence="8" id="KW-0472">Membrane</keyword>
<keyword evidence="10" id="KW-1185">Reference proteome</keyword>
<organism evidence="9 10">
    <name type="scientific">Cuscuta epithymum</name>
    <dbReference type="NCBI Taxonomy" id="186058"/>
    <lineage>
        <taxon>Eukaryota</taxon>
        <taxon>Viridiplantae</taxon>
        <taxon>Streptophyta</taxon>
        <taxon>Embryophyta</taxon>
        <taxon>Tracheophyta</taxon>
        <taxon>Spermatophyta</taxon>
        <taxon>Magnoliopsida</taxon>
        <taxon>eudicotyledons</taxon>
        <taxon>Gunneridae</taxon>
        <taxon>Pentapetalae</taxon>
        <taxon>asterids</taxon>
        <taxon>lamiids</taxon>
        <taxon>Solanales</taxon>
        <taxon>Convolvulaceae</taxon>
        <taxon>Cuscuteae</taxon>
        <taxon>Cuscuta</taxon>
        <taxon>Cuscuta subgen. Cuscuta</taxon>
    </lineage>
</organism>
<dbReference type="GO" id="GO:0006629">
    <property type="term" value="P:lipid metabolic process"/>
    <property type="evidence" value="ECO:0007669"/>
    <property type="project" value="UniProtKB-ARBA"/>
</dbReference>
<dbReference type="PRINTS" id="PR00463">
    <property type="entry name" value="EP450I"/>
</dbReference>
<evidence type="ECO:0008006" key="11">
    <source>
        <dbReference type="Google" id="ProtNLM"/>
    </source>
</evidence>
<dbReference type="PANTHER" id="PTHR24296">
    <property type="entry name" value="CYTOCHROME P450"/>
    <property type="match status" value="1"/>
</dbReference>
<dbReference type="PRINTS" id="PR00385">
    <property type="entry name" value="P450"/>
</dbReference>
<dbReference type="Proteomes" id="UP001152523">
    <property type="component" value="Unassembled WGS sequence"/>
</dbReference>
<gene>
    <name evidence="9" type="ORF">CEPIT_LOCUS43098</name>
</gene>
<evidence type="ECO:0000256" key="4">
    <source>
        <dbReference type="ARBA" id="ARBA00023002"/>
    </source>
</evidence>
<keyword evidence="8" id="KW-1133">Transmembrane helix</keyword>
<dbReference type="InterPro" id="IPR017972">
    <property type="entry name" value="Cyt_P450_CS"/>
</dbReference>
<keyword evidence="8" id="KW-0812">Transmembrane</keyword>
<reference evidence="9" key="1">
    <citation type="submission" date="2022-07" db="EMBL/GenBank/DDBJ databases">
        <authorList>
            <person name="Macas J."/>
            <person name="Novak P."/>
            <person name="Neumann P."/>
        </authorList>
    </citation>
    <scope>NUCLEOTIDE SEQUENCE</scope>
</reference>
<dbReference type="InterPro" id="IPR002401">
    <property type="entry name" value="Cyt_P450_E_grp-I"/>
</dbReference>